<sequence length="386" mass="43882">MNTFSQAPVPTTLTPVSPAPIIITISVTGVCSYSVPCFQPTFEALQEFATLVPTYNLQELTDAILVHHDNIVGFLVTDAGFLLDAQWELRYFLVRLTQSPELTWSLVFGFHFPIQAMVVPDMFEQFLYNNWGLRWRLLVSTGTESNLRVNSAALPNMGHRRYRVTYQAPVVFIEKVHDRDCFLMDEYQPPRPRNAFDGTTGSNGRVSIDTQMMQFGVVRGSRRNDQKDDSCAPVEETDTLNFNLLTFNDGDKVDVDGDLDLDLVIDTWFGEQDVEYGFTEAEEKKEKEKKEKEEKEKEKEEGEEDDDDDDNASMFRIERSEEDINFVDRENCAVAIHLHRAVARHAGQTMRSRGYVGYVGHMAPSRSLASIILGMMGIAHPETRLT</sequence>
<dbReference type="VEuPathDB" id="FungiDB:BO71DRAFT_414761"/>
<evidence type="ECO:0000256" key="1">
    <source>
        <dbReference type="SAM" id="MobiDB-lite"/>
    </source>
</evidence>
<feature type="compositionally biased region" description="Acidic residues" evidence="1">
    <location>
        <begin position="301"/>
        <end position="311"/>
    </location>
</feature>
<accession>A0A319DHH8</accession>
<evidence type="ECO:0000313" key="2">
    <source>
        <dbReference type="EMBL" id="PYH87568.1"/>
    </source>
</evidence>
<name>A0A319DHH8_9EURO</name>
<keyword evidence="3" id="KW-1185">Reference proteome</keyword>
<dbReference type="Proteomes" id="UP000247810">
    <property type="component" value="Unassembled WGS sequence"/>
</dbReference>
<organism evidence="2 3">
    <name type="scientific">Aspergillus ellipticus CBS 707.79</name>
    <dbReference type="NCBI Taxonomy" id="1448320"/>
    <lineage>
        <taxon>Eukaryota</taxon>
        <taxon>Fungi</taxon>
        <taxon>Dikarya</taxon>
        <taxon>Ascomycota</taxon>
        <taxon>Pezizomycotina</taxon>
        <taxon>Eurotiomycetes</taxon>
        <taxon>Eurotiomycetidae</taxon>
        <taxon>Eurotiales</taxon>
        <taxon>Aspergillaceae</taxon>
        <taxon>Aspergillus</taxon>
        <taxon>Aspergillus subgen. Circumdati</taxon>
    </lineage>
</organism>
<protein>
    <submittedName>
        <fullName evidence="2">Uncharacterized protein</fullName>
    </submittedName>
</protein>
<reference evidence="2 3" key="1">
    <citation type="submission" date="2018-02" db="EMBL/GenBank/DDBJ databases">
        <title>The genomes of Aspergillus section Nigri reveals drivers in fungal speciation.</title>
        <authorList>
            <consortium name="DOE Joint Genome Institute"/>
            <person name="Vesth T.C."/>
            <person name="Nybo J."/>
            <person name="Theobald S."/>
            <person name="Brandl J."/>
            <person name="Frisvad J.C."/>
            <person name="Nielsen K.F."/>
            <person name="Lyhne E.K."/>
            <person name="Kogle M.E."/>
            <person name="Kuo A."/>
            <person name="Riley R."/>
            <person name="Clum A."/>
            <person name="Nolan M."/>
            <person name="Lipzen A."/>
            <person name="Salamov A."/>
            <person name="Henrissat B."/>
            <person name="Wiebenga A."/>
            <person name="De vries R.P."/>
            <person name="Grigoriev I.V."/>
            <person name="Mortensen U.H."/>
            <person name="Andersen M.R."/>
            <person name="Baker S.E."/>
        </authorList>
    </citation>
    <scope>NUCLEOTIDE SEQUENCE [LARGE SCALE GENOMIC DNA]</scope>
    <source>
        <strain evidence="2 3">CBS 707.79</strain>
    </source>
</reference>
<dbReference type="AlphaFoldDB" id="A0A319DHH8"/>
<dbReference type="OrthoDB" id="4497138at2759"/>
<feature type="compositionally biased region" description="Basic and acidic residues" evidence="1">
    <location>
        <begin position="281"/>
        <end position="300"/>
    </location>
</feature>
<proteinExistence type="predicted"/>
<feature type="region of interest" description="Disordered" evidence="1">
    <location>
        <begin position="279"/>
        <end position="312"/>
    </location>
</feature>
<gene>
    <name evidence="2" type="ORF">BO71DRAFT_414761</name>
</gene>
<evidence type="ECO:0000313" key="3">
    <source>
        <dbReference type="Proteomes" id="UP000247810"/>
    </source>
</evidence>
<dbReference type="EMBL" id="KZ826213">
    <property type="protein sequence ID" value="PYH87568.1"/>
    <property type="molecule type" value="Genomic_DNA"/>
</dbReference>